<dbReference type="Gene3D" id="1.20.1250.20">
    <property type="entry name" value="MFS general substrate transporter like domains"/>
    <property type="match status" value="1"/>
</dbReference>
<feature type="transmembrane region" description="Helical" evidence="5">
    <location>
        <begin position="256"/>
        <end position="278"/>
    </location>
</feature>
<dbReference type="Gene3D" id="1.20.1720.10">
    <property type="entry name" value="Multidrug resistance protein D"/>
    <property type="match status" value="1"/>
</dbReference>
<keyword evidence="8" id="KW-1185">Reference proteome</keyword>
<gene>
    <name evidence="7" type="ordered locus">CFU_1085</name>
</gene>
<evidence type="ECO:0000313" key="8">
    <source>
        <dbReference type="Proteomes" id="UP000008392"/>
    </source>
</evidence>
<dbReference type="GO" id="GO:0016020">
    <property type="term" value="C:membrane"/>
    <property type="evidence" value="ECO:0007669"/>
    <property type="project" value="UniProtKB-SubCell"/>
</dbReference>
<accession>G0AIY4</accession>
<keyword evidence="3 5" id="KW-1133">Transmembrane helix</keyword>
<feature type="transmembrane region" description="Helical" evidence="5">
    <location>
        <begin position="299"/>
        <end position="321"/>
    </location>
</feature>
<dbReference type="InterPro" id="IPR011701">
    <property type="entry name" value="MFS"/>
</dbReference>
<dbReference type="AlphaFoldDB" id="G0AIY4"/>
<organism evidence="7 8">
    <name type="scientific">Collimonas fungivorans (strain Ter331)</name>
    <dbReference type="NCBI Taxonomy" id="1005048"/>
    <lineage>
        <taxon>Bacteria</taxon>
        <taxon>Pseudomonadati</taxon>
        <taxon>Pseudomonadota</taxon>
        <taxon>Betaproteobacteria</taxon>
        <taxon>Burkholderiales</taxon>
        <taxon>Oxalobacteraceae</taxon>
        <taxon>Collimonas</taxon>
    </lineage>
</organism>
<dbReference type="PROSITE" id="PS50850">
    <property type="entry name" value="MFS"/>
    <property type="match status" value="1"/>
</dbReference>
<name>G0AIY4_COLFT</name>
<evidence type="ECO:0000259" key="6">
    <source>
        <dbReference type="PROSITE" id="PS50850"/>
    </source>
</evidence>
<reference evidence="7 8" key="2">
    <citation type="journal article" date="2006" name="J. Microbiol. Methods">
        <title>Genomic flank-sequencing of plasposon insertion sites for rapid identification of functional genes.</title>
        <authorList>
            <person name="Leveau J.H."/>
            <person name="Gerards S."/>
            <person name="Fritsche K."/>
            <person name="Zondag G."/>
            <person name="van Veen J.A."/>
        </authorList>
    </citation>
    <scope>NUCLEOTIDE SEQUENCE [LARGE SCALE GENOMIC DNA]</scope>
    <source>
        <strain evidence="7 8">Ter331</strain>
    </source>
</reference>
<dbReference type="Pfam" id="PF07690">
    <property type="entry name" value="MFS_1"/>
    <property type="match status" value="1"/>
</dbReference>
<dbReference type="SUPFAM" id="SSF103473">
    <property type="entry name" value="MFS general substrate transporter"/>
    <property type="match status" value="1"/>
</dbReference>
<reference evidence="8" key="6">
    <citation type="submission" date="2011-05" db="EMBL/GenBank/DDBJ databases">
        <title>Complete sequence of Collimonas fungivorans Ter331.</title>
        <authorList>
            <person name="Leveau J.H."/>
        </authorList>
    </citation>
    <scope>NUCLEOTIDE SEQUENCE [LARGE SCALE GENOMIC DNA]</scope>
    <source>
        <strain evidence="8">Ter331</strain>
    </source>
</reference>
<dbReference type="InterPro" id="IPR020846">
    <property type="entry name" value="MFS_dom"/>
</dbReference>
<dbReference type="KEGG" id="cfu:CFU_1085"/>
<protein>
    <submittedName>
        <fullName evidence="7">Drug transporter</fullName>
    </submittedName>
</protein>
<reference evidence="7 8" key="5">
    <citation type="journal article" date="2011" name="ISME J.">
        <title>Dual transcriptional profiling of a bacterial/fungal confrontation: Collimonas fungivorans versus Aspergillus niger.</title>
        <authorList>
            <person name="Mela F."/>
            <person name="Fritsche K."/>
            <person name="de Boer W."/>
            <person name="van Veen J.A."/>
            <person name="de Graaff L.H."/>
            <person name="van den Berg M."/>
            <person name="Leveau J.H."/>
        </authorList>
    </citation>
    <scope>NUCLEOTIDE SEQUENCE [LARGE SCALE GENOMIC DNA]</scope>
    <source>
        <strain evidence="7 8">Ter331</strain>
    </source>
</reference>
<feature type="transmembrane region" description="Helical" evidence="5">
    <location>
        <begin position="362"/>
        <end position="380"/>
    </location>
</feature>
<feature type="transmembrane region" description="Helical" evidence="5">
    <location>
        <begin position="333"/>
        <end position="355"/>
    </location>
</feature>
<keyword evidence="4 5" id="KW-0472">Membrane</keyword>
<sequence length="493" mass="51512">MPRTSSRATALPPLQHDEVQVMNVPLAPALQAQSSSISPWPVFWIASVAVFLVSIDVTLLYAAFPALQRAFPEAGSAHLSWVLTGYTLVFAALLVPAGRFADLRGRKRTFLLGLAMFLGGSLGCGLARDVATLIAMRVAQGAGAALLFPASLSILLAAFPASKRAVAVGLWGAVSGVAGALGPSLGSFLVDRFGWPWAFFLNLPLGAITLWLGWRILDESRDPERGAPIDVIGVVLLILGVGAITFGLVQSEAVGWMSPMVILAIAGGLATLGAFVVWARTVRAPAIDLSLFQDRTYCYINLASLFFAIGFAMMFFQTFLFTTGVWSYSLTRAGLAGSLGPLLVVPTAIVCGRFAARAGHKLLLVTGSLISTAASIWFALVPGINPDYLHTWLPGALLTGLGVGMVMPSLSAAAVAHLPPARFGVGSAVNQAVRQMGSVLGVALTVAITGHATLNLAAFHTLCYLQIALGFATAILCVPVDTRSRAPAPATAH</sequence>
<feature type="transmembrane region" description="Helical" evidence="5">
    <location>
        <begin position="134"/>
        <end position="158"/>
    </location>
</feature>
<keyword evidence="2 5" id="KW-0812">Transmembrane</keyword>
<reference evidence="7 8" key="1">
    <citation type="journal article" date="2004" name="Environ. Microbiol.">
        <title>Phylogeny-function analysis of (meta)genomic libraries: screening for expression of ribosomal RNA genes by large-insert library fluorescent in situ hybridization (LIL-FISH).</title>
        <authorList>
            <person name="Leveau J.H."/>
            <person name="Gerards S."/>
            <person name="de Boer W."/>
            <person name="van Veen J.A."/>
        </authorList>
    </citation>
    <scope>NUCLEOTIDE SEQUENCE [LARGE SCALE GENOMIC DNA]</scope>
    <source>
        <strain evidence="7 8">Ter331</strain>
    </source>
</reference>
<dbReference type="PANTHER" id="PTHR42718:SF48">
    <property type="entry name" value="CONSERVED TWO-DOMAIN MEMBRANE PROTEIN-RELATED"/>
    <property type="match status" value="1"/>
</dbReference>
<feature type="transmembrane region" description="Helical" evidence="5">
    <location>
        <begin position="42"/>
        <end position="64"/>
    </location>
</feature>
<feature type="transmembrane region" description="Helical" evidence="5">
    <location>
        <begin position="109"/>
        <end position="128"/>
    </location>
</feature>
<feature type="transmembrane region" description="Helical" evidence="5">
    <location>
        <begin position="76"/>
        <end position="97"/>
    </location>
</feature>
<evidence type="ECO:0000313" key="7">
    <source>
        <dbReference type="EMBL" id="AEK60917.1"/>
    </source>
</evidence>
<dbReference type="InterPro" id="IPR036259">
    <property type="entry name" value="MFS_trans_sf"/>
</dbReference>
<feature type="transmembrane region" description="Helical" evidence="5">
    <location>
        <begin position="165"/>
        <end position="185"/>
    </location>
</feature>
<dbReference type="CDD" id="cd17321">
    <property type="entry name" value="MFS_MMR_MDR_like"/>
    <property type="match status" value="1"/>
</dbReference>
<evidence type="ECO:0000256" key="2">
    <source>
        <dbReference type="ARBA" id="ARBA00022692"/>
    </source>
</evidence>
<dbReference type="Proteomes" id="UP000008392">
    <property type="component" value="Chromosome"/>
</dbReference>
<proteinExistence type="predicted"/>
<reference evidence="7 8" key="4">
    <citation type="journal article" date="2010" name="Environ. Microbiol.">
        <title>The bacterial genus Collimonas: mycophagy, weathering and other adaptive solutions to life in oligotrophic soil environments.</title>
        <authorList>
            <person name="Leveau J.H."/>
            <person name="Uroz S."/>
            <person name="de Boer W."/>
        </authorList>
    </citation>
    <scope>NUCLEOTIDE SEQUENCE [LARGE SCALE GENOMIC DNA]</scope>
    <source>
        <strain evidence="7 8">Ter331</strain>
    </source>
</reference>
<feature type="transmembrane region" description="Helical" evidence="5">
    <location>
        <begin position="392"/>
        <end position="418"/>
    </location>
</feature>
<feature type="domain" description="Major facilitator superfamily (MFS) profile" evidence="6">
    <location>
        <begin position="42"/>
        <end position="485"/>
    </location>
</feature>
<reference evidence="7 8" key="3">
    <citation type="journal article" date="2008" name="FEMS Microbiol. Ecol.">
        <title>Identification and characterization of genes underlying chitinolysis in Collimonas fungivorans Ter331.</title>
        <authorList>
            <person name="Fritsche K."/>
            <person name="de Boer W."/>
            <person name="Gerards S."/>
            <person name="van den Berg M."/>
            <person name="van Veen J.A."/>
            <person name="Leveau J.H."/>
        </authorList>
    </citation>
    <scope>NUCLEOTIDE SEQUENCE [LARGE SCALE GENOMIC DNA]</scope>
    <source>
        <strain evidence="7 8">Ter331</strain>
    </source>
</reference>
<dbReference type="EMBL" id="CP002745">
    <property type="protein sequence ID" value="AEK60917.1"/>
    <property type="molecule type" value="Genomic_DNA"/>
</dbReference>
<feature type="transmembrane region" description="Helical" evidence="5">
    <location>
        <begin position="439"/>
        <end position="458"/>
    </location>
</feature>
<evidence type="ECO:0000256" key="5">
    <source>
        <dbReference type="SAM" id="Phobius"/>
    </source>
</evidence>
<dbReference type="GO" id="GO:0022857">
    <property type="term" value="F:transmembrane transporter activity"/>
    <property type="evidence" value="ECO:0007669"/>
    <property type="project" value="InterPro"/>
</dbReference>
<dbReference type="HOGENOM" id="CLU_000960_28_2_4"/>
<evidence type="ECO:0000256" key="1">
    <source>
        <dbReference type="ARBA" id="ARBA00004141"/>
    </source>
</evidence>
<feature type="transmembrane region" description="Helical" evidence="5">
    <location>
        <begin position="197"/>
        <end position="217"/>
    </location>
</feature>
<feature type="transmembrane region" description="Helical" evidence="5">
    <location>
        <begin position="229"/>
        <end position="250"/>
    </location>
</feature>
<comment type="subcellular location">
    <subcellularLocation>
        <location evidence="1">Membrane</location>
        <topology evidence="1">Multi-pass membrane protein</topology>
    </subcellularLocation>
</comment>
<dbReference type="STRING" id="1005048.CFU_1085"/>
<dbReference type="PANTHER" id="PTHR42718">
    <property type="entry name" value="MAJOR FACILITATOR SUPERFAMILY MULTIDRUG TRANSPORTER MFSC"/>
    <property type="match status" value="1"/>
</dbReference>
<evidence type="ECO:0000256" key="4">
    <source>
        <dbReference type="ARBA" id="ARBA00023136"/>
    </source>
</evidence>
<dbReference type="eggNOG" id="COG0477">
    <property type="taxonomic scope" value="Bacteria"/>
</dbReference>
<feature type="transmembrane region" description="Helical" evidence="5">
    <location>
        <begin position="464"/>
        <end position="480"/>
    </location>
</feature>
<evidence type="ECO:0000256" key="3">
    <source>
        <dbReference type="ARBA" id="ARBA00022989"/>
    </source>
</evidence>